<evidence type="ECO:0000256" key="2">
    <source>
        <dbReference type="ARBA" id="ARBA00023274"/>
    </source>
</evidence>
<dbReference type="PANTHER" id="PTHR45987">
    <property type="entry name" value="39S RIBOSOMAL PROTEIN L12"/>
    <property type="match status" value="1"/>
</dbReference>
<comment type="caution">
    <text evidence="4">The sequence shown here is derived from an EMBL/GenBank/DDBJ whole genome shotgun (WGS) entry which is preliminary data.</text>
</comment>
<dbReference type="Gene3D" id="3.30.1390.10">
    <property type="match status" value="1"/>
</dbReference>
<accession>A0ABD2ZUG5</accession>
<reference evidence="4 5" key="1">
    <citation type="submission" date="2024-11" db="EMBL/GenBank/DDBJ databases">
        <title>A near-complete genome assembly of Cinchona calisaya.</title>
        <authorList>
            <person name="Lian D.C."/>
            <person name="Zhao X.W."/>
            <person name="Wei L."/>
        </authorList>
    </citation>
    <scope>NUCLEOTIDE SEQUENCE [LARGE SCALE GENOMIC DNA]</scope>
    <source>
        <tissue evidence="4">Nenye</tissue>
    </source>
</reference>
<evidence type="ECO:0000313" key="5">
    <source>
        <dbReference type="Proteomes" id="UP001630127"/>
    </source>
</evidence>
<dbReference type="PANTHER" id="PTHR45987:SF1">
    <property type="entry name" value="50S RIBOSOMAL PROTEIN L7_L12-RELATED"/>
    <property type="match status" value="1"/>
</dbReference>
<name>A0ABD2ZUG5_9GENT</name>
<dbReference type="SUPFAM" id="SSF54736">
    <property type="entry name" value="ClpS-like"/>
    <property type="match status" value="1"/>
</dbReference>
<keyword evidence="1" id="KW-0689">Ribosomal protein</keyword>
<dbReference type="GO" id="GO:1990904">
    <property type="term" value="C:ribonucleoprotein complex"/>
    <property type="evidence" value="ECO:0007669"/>
    <property type="project" value="UniProtKB-KW"/>
</dbReference>
<gene>
    <name evidence="4" type="ORF">ACH5RR_015911</name>
</gene>
<keyword evidence="2" id="KW-0687">Ribonucleoprotein</keyword>
<dbReference type="InterPro" id="IPR013823">
    <property type="entry name" value="Ribosomal_bL12_C"/>
</dbReference>
<evidence type="ECO:0000259" key="3">
    <source>
        <dbReference type="Pfam" id="PF00542"/>
    </source>
</evidence>
<dbReference type="InterPro" id="IPR000206">
    <property type="entry name" value="Ribosomal_bL12"/>
</dbReference>
<dbReference type="GO" id="GO:0005840">
    <property type="term" value="C:ribosome"/>
    <property type="evidence" value="ECO:0007669"/>
    <property type="project" value="UniProtKB-KW"/>
</dbReference>
<keyword evidence="5" id="KW-1185">Reference proteome</keyword>
<dbReference type="AlphaFoldDB" id="A0ABD2ZUG5"/>
<protein>
    <recommendedName>
        <fullName evidence="3">Large ribosomal subunit protein bL12 C-terminal domain-containing protein</fullName>
    </recommendedName>
</protein>
<proteinExistence type="predicted"/>
<feature type="domain" description="Large ribosomal subunit protein bL12 C-terminal" evidence="3">
    <location>
        <begin position="98"/>
        <end position="153"/>
    </location>
</feature>
<sequence>MKTIHKLSNESYPSERVGRLVEEIAGLTNDEVAELSSILVKKMAMKEHPFVGVTKPGVSGLAGLAMEVPIAVKGEKKVEKAIFDLELESYAASSYPSLVKIVKEIRELTDLGWWETVNLMEKAPALLKKGVSREEGEQIIQKMKVIGAKVVMK</sequence>
<evidence type="ECO:0000313" key="4">
    <source>
        <dbReference type="EMBL" id="KAL3523077.1"/>
    </source>
</evidence>
<dbReference type="InterPro" id="IPR014719">
    <property type="entry name" value="Ribosomal_bL12_C/ClpS-like"/>
</dbReference>
<dbReference type="Proteomes" id="UP001630127">
    <property type="component" value="Unassembled WGS sequence"/>
</dbReference>
<dbReference type="EMBL" id="JBJUIK010000007">
    <property type="protein sequence ID" value="KAL3523077.1"/>
    <property type="molecule type" value="Genomic_DNA"/>
</dbReference>
<organism evidence="4 5">
    <name type="scientific">Cinchona calisaya</name>
    <dbReference type="NCBI Taxonomy" id="153742"/>
    <lineage>
        <taxon>Eukaryota</taxon>
        <taxon>Viridiplantae</taxon>
        <taxon>Streptophyta</taxon>
        <taxon>Embryophyta</taxon>
        <taxon>Tracheophyta</taxon>
        <taxon>Spermatophyta</taxon>
        <taxon>Magnoliopsida</taxon>
        <taxon>eudicotyledons</taxon>
        <taxon>Gunneridae</taxon>
        <taxon>Pentapetalae</taxon>
        <taxon>asterids</taxon>
        <taxon>lamiids</taxon>
        <taxon>Gentianales</taxon>
        <taxon>Rubiaceae</taxon>
        <taxon>Cinchonoideae</taxon>
        <taxon>Cinchoneae</taxon>
        <taxon>Cinchona</taxon>
    </lineage>
</organism>
<evidence type="ECO:0000256" key="1">
    <source>
        <dbReference type="ARBA" id="ARBA00022980"/>
    </source>
</evidence>
<dbReference type="Pfam" id="PF00542">
    <property type="entry name" value="Ribosomal_L12"/>
    <property type="match status" value="1"/>
</dbReference>